<protein>
    <submittedName>
        <fullName evidence="1">Uncharacterized protein</fullName>
    </submittedName>
</protein>
<reference evidence="1 2" key="1">
    <citation type="submission" date="2019-08" db="EMBL/GenBank/DDBJ databases">
        <title>In-depth cultivation of the pig gut microbiome towards novel bacterial diversity and tailored functional studies.</title>
        <authorList>
            <person name="Wylensek D."/>
            <person name="Hitch T.C.A."/>
            <person name="Clavel T."/>
        </authorList>
    </citation>
    <scope>NUCLEOTIDE SEQUENCE [LARGE SCALE GENOMIC DNA]</scope>
    <source>
        <strain evidence="1 2">RF-744-FAT-4</strain>
    </source>
</reference>
<keyword evidence="2" id="KW-1185">Reference proteome</keyword>
<dbReference type="EMBL" id="VUMO01000001">
    <property type="protein sequence ID" value="MSS19106.1"/>
    <property type="molecule type" value="Genomic_DNA"/>
</dbReference>
<sequence length="412" mass="47339">MSQQMRQKKRQAQRKKILMLCLIFLAIIAFGFIIHIRRSATGLLEQSSYVDTISSEVYFFKHSDYIEINNFRSADLTSSEGSKVNGYSPLTKKKMTVSGDYLSAQISTINQILKNKDYLHYDQIVDQIENNFKGLDKLTSQMSSEQEKKKTYLVNASAYFGMNRKELIAKRRQLKKIQNKKHRKIVLSDLSMLSSGYVYGTVNPMEKVVTENVLPYIDSGFLNSIQKIDQQDENALKVVDNDHLYAAFTVNSNTVVQNEDEVKKLKKKVIGTTTQKKDVAYYNKLVKRVDLLWQYPQISIVKNNKKYNCYVVNIMKSGNKKIVVVMFKDYVSVFANDNILKTDVNVQSFNSYEVPKSAVTTQGNNQYLTLLQKGYFRRKVKVKVSRYDGRKAILAVADNPDLSSNAMYCVYP</sequence>
<dbReference type="RefSeq" id="WP_154575502.1">
    <property type="nucleotide sequence ID" value="NZ_VUMO01000001.1"/>
</dbReference>
<comment type="caution">
    <text evidence="1">The sequence shown here is derived from an EMBL/GenBank/DDBJ whole genome shotgun (WGS) entry which is preliminary data.</text>
</comment>
<proteinExistence type="predicted"/>
<organism evidence="1 2">
    <name type="scientific">Pseudoramibacter porci</name>
    <dbReference type="NCBI Taxonomy" id="2606631"/>
    <lineage>
        <taxon>Bacteria</taxon>
        <taxon>Bacillati</taxon>
        <taxon>Bacillota</taxon>
        <taxon>Clostridia</taxon>
        <taxon>Eubacteriales</taxon>
        <taxon>Eubacteriaceae</taxon>
        <taxon>Pseudoramibacter</taxon>
    </lineage>
</organism>
<evidence type="ECO:0000313" key="1">
    <source>
        <dbReference type="EMBL" id="MSS19106.1"/>
    </source>
</evidence>
<evidence type="ECO:0000313" key="2">
    <source>
        <dbReference type="Proteomes" id="UP000461754"/>
    </source>
</evidence>
<dbReference type="Proteomes" id="UP000461754">
    <property type="component" value="Unassembled WGS sequence"/>
</dbReference>
<name>A0A7X2TA43_9FIRM</name>
<dbReference type="AlphaFoldDB" id="A0A7X2TA43"/>
<accession>A0A7X2TA43</accession>
<gene>
    <name evidence="1" type="ORF">FYJ52_01585</name>
</gene>